<name>A0AAX4JYB8_9TREE</name>
<keyword evidence="4" id="KW-1185">Reference proteome</keyword>
<reference evidence="3 4" key="1">
    <citation type="submission" date="2024-01" db="EMBL/GenBank/DDBJ databases">
        <title>Comparative genomics of Cryptococcus and Kwoniella reveals pathogenesis evolution and contrasting modes of karyotype evolution via chromosome fusion or intercentromeric recombination.</title>
        <authorList>
            <person name="Coelho M.A."/>
            <person name="David-Palma M."/>
            <person name="Shea T."/>
            <person name="Bowers K."/>
            <person name="McGinley-Smith S."/>
            <person name="Mohammad A.W."/>
            <person name="Gnirke A."/>
            <person name="Yurkov A.M."/>
            <person name="Nowrousian M."/>
            <person name="Sun S."/>
            <person name="Cuomo C.A."/>
            <person name="Heitman J."/>
        </authorList>
    </citation>
    <scope>NUCLEOTIDE SEQUENCE [LARGE SCALE GENOMIC DNA]</scope>
    <source>
        <strain evidence="3 4">CBS 6074</strain>
    </source>
</reference>
<feature type="region of interest" description="Disordered" evidence="1">
    <location>
        <begin position="1"/>
        <end position="43"/>
    </location>
</feature>
<dbReference type="Gene3D" id="2.60.120.590">
    <property type="entry name" value="Alpha-ketoglutarate-dependent dioxygenase AlkB-like"/>
    <property type="match status" value="1"/>
</dbReference>
<dbReference type="EMBL" id="CP144102">
    <property type="protein sequence ID" value="WWC89518.1"/>
    <property type="molecule type" value="Genomic_DNA"/>
</dbReference>
<organism evidence="3 4">
    <name type="scientific">Kwoniella dendrophila CBS 6074</name>
    <dbReference type="NCBI Taxonomy" id="1295534"/>
    <lineage>
        <taxon>Eukaryota</taxon>
        <taxon>Fungi</taxon>
        <taxon>Dikarya</taxon>
        <taxon>Basidiomycota</taxon>
        <taxon>Agaricomycotina</taxon>
        <taxon>Tremellomycetes</taxon>
        <taxon>Tremellales</taxon>
        <taxon>Cryptococcaceae</taxon>
        <taxon>Kwoniella</taxon>
    </lineage>
</organism>
<gene>
    <name evidence="3" type="ORF">L201_004442</name>
</gene>
<dbReference type="Pfam" id="PF13532">
    <property type="entry name" value="2OG-FeII_Oxy_2"/>
    <property type="match status" value="1"/>
</dbReference>
<evidence type="ECO:0000313" key="3">
    <source>
        <dbReference type="EMBL" id="WWC89518.1"/>
    </source>
</evidence>
<dbReference type="PANTHER" id="PTHR31212:SF4">
    <property type="entry name" value="ALPHA-KETOGLUTARATE-DEPENDENT DIOXYGENASE ALKB HOMOLOG 3"/>
    <property type="match status" value="1"/>
</dbReference>
<dbReference type="GO" id="GO:0051213">
    <property type="term" value="F:dioxygenase activity"/>
    <property type="evidence" value="ECO:0007669"/>
    <property type="project" value="InterPro"/>
</dbReference>
<dbReference type="Proteomes" id="UP001355207">
    <property type="component" value="Chromosome 5"/>
</dbReference>
<dbReference type="AlphaFoldDB" id="A0AAX4JYB8"/>
<dbReference type="GeneID" id="91095112"/>
<sequence length="267" mass="30487">MTIRKRSTSSSLSSLSPPPSTSKKVKVDIGKSKSRTRTKNEPTDDFQQITLPLFVNKWRRENMGFGGDVYYQPNFIDPKEAKQWYDDLLDLNTYQPMLKMYGREFAQSRQIAAYSTCPNATLSYSGTTITMNYPFPPVLDKIRKQLETELGVKFNHCMLNRYDDGSVYIGKHSDNLNNLVIASVSLGAKRKFIMSPRLPGKSGKNAGREITKEMEKDLKGRKNVSWSLDNGSLVVMQGRTQEFWKHEIPKEPSVKEGRISLTFRQLV</sequence>
<evidence type="ECO:0000313" key="4">
    <source>
        <dbReference type="Proteomes" id="UP001355207"/>
    </source>
</evidence>
<dbReference type="PANTHER" id="PTHR31212">
    <property type="entry name" value="ALPHA-KETOGLUTARATE-DEPENDENT DIOXYGENASE ALKB HOMOLOG 3"/>
    <property type="match status" value="1"/>
</dbReference>
<dbReference type="RefSeq" id="XP_066076281.1">
    <property type="nucleotide sequence ID" value="XM_066220184.1"/>
</dbReference>
<accession>A0AAX4JYB8</accession>
<protein>
    <recommendedName>
        <fullName evidence="2">Fe2OG dioxygenase domain-containing protein</fullName>
    </recommendedName>
</protein>
<dbReference type="SUPFAM" id="SSF51197">
    <property type="entry name" value="Clavaminate synthase-like"/>
    <property type="match status" value="1"/>
</dbReference>
<dbReference type="InterPro" id="IPR032854">
    <property type="entry name" value="ALKBH3"/>
</dbReference>
<evidence type="ECO:0000256" key="1">
    <source>
        <dbReference type="SAM" id="MobiDB-lite"/>
    </source>
</evidence>
<dbReference type="PROSITE" id="PS51471">
    <property type="entry name" value="FE2OG_OXY"/>
    <property type="match status" value="1"/>
</dbReference>
<feature type="domain" description="Fe2OG dioxygenase" evidence="2">
    <location>
        <begin position="153"/>
        <end position="267"/>
    </location>
</feature>
<evidence type="ECO:0000259" key="2">
    <source>
        <dbReference type="PROSITE" id="PS51471"/>
    </source>
</evidence>
<dbReference type="GO" id="GO:0006307">
    <property type="term" value="P:DNA alkylation repair"/>
    <property type="evidence" value="ECO:0007669"/>
    <property type="project" value="InterPro"/>
</dbReference>
<dbReference type="InterPro" id="IPR027450">
    <property type="entry name" value="AlkB-like"/>
</dbReference>
<proteinExistence type="predicted"/>
<dbReference type="InterPro" id="IPR005123">
    <property type="entry name" value="Oxoglu/Fe-dep_dioxygenase_dom"/>
</dbReference>
<dbReference type="InterPro" id="IPR037151">
    <property type="entry name" value="AlkB-like_sf"/>
</dbReference>